<feature type="transmembrane region" description="Helical" evidence="1">
    <location>
        <begin position="93"/>
        <end position="112"/>
    </location>
</feature>
<keyword evidence="1" id="KW-0472">Membrane</keyword>
<protein>
    <submittedName>
        <fullName evidence="2">Uncharacterized protein</fullName>
    </submittedName>
</protein>
<dbReference type="EMBL" id="BMAV01000775">
    <property type="protein sequence ID" value="GFY38300.1"/>
    <property type="molecule type" value="Genomic_DNA"/>
</dbReference>
<comment type="caution">
    <text evidence="2">The sequence shown here is derived from an EMBL/GenBank/DDBJ whole genome shotgun (WGS) entry which is preliminary data.</text>
</comment>
<organism evidence="2 3">
    <name type="scientific">Trichonephila inaurata madagascariensis</name>
    <dbReference type="NCBI Taxonomy" id="2747483"/>
    <lineage>
        <taxon>Eukaryota</taxon>
        <taxon>Metazoa</taxon>
        <taxon>Ecdysozoa</taxon>
        <taxon>Arthropoda</taxon>
        <taxon>Chelicerata</taxon>
        <taxon>Arachnida</taxon>
        <taxon>Araneae</taxon>
        <taxon>Araneomorphae</taxon>
        <taxon>Entelegynae</taxon>
        <taxon>Araneoidea</taxon>
        <taxon>Nephilidae</taxon>
        <taxon>Trichonephila</taxon>
        <taxon>Trichonephila inaurata</taxon>
    </lineage>
</organism>
<evidence type="ECO:0000256" key="1">
    <source>
        <dbReference type="SAM" id="Phobius"/>
    </source>
</evidence>
<gene>
    <name evidence="2" type="ORF">TNIN_62171</name>
</gene>
<keyword evidence="1" id="KW-0812">Transmembrane</keyword>
<evidence type="ECO:0000313" key="2">
    <source>
        <dbReference type="EMBL" id="GFY38300.1"/>
    </source>
</evidence>
<dbReference type="Proteomes" id="UP000886998">
    <property type="component" value="Unassembled WGS sequence"/>
</dbReference>
<evidence type="ECO:0000313" key="3">
    <source>
        <dbReference type="Proteomes" id="UP000886998"/>
    </source>
</evidence>
<proteinExistence type="predicted"/>
<dbReference type="OrthoDB" id="6452558at2759"/>
<accession>A0A8X6WNK4</accession>
<name>A0A8X6WNK4_9ARAC</name>
<dbReference type="AlphaFoldDB" id="A0A8X6WNK4"/>
<sequence>MNALCSPRQIAEAVVLWGNRIVGSEIYENFRDVSTSKCLDAILVTVEHFIRAFEDDLDEIINRHCTNYMSEKDFIDFTLPRCMTLSEENHHANFILACAFTARVIFLFYFLFSCFHHTESASKCLSKVLSERFGQVFVSQKLWEGLVKFCKQVNKNAFFVENWVFDEFSGFSSSDDSSENTVLDGIENCSSIEIASSSGLVWAEELGANVPKIKRRCPDLGHPDGLSNERKHSKKYKKKGQGLFLYSLHDSVADSDSPEQSSIESRRSNPKFRDIIINDAEMLSKIHSLIDKCKISIDVEPFLTDYNDCDKENVANLKPETDCARVETAGILIDSSRFCYKCHGKYNKYFGEFSTRYANEYPNLDLVSDIFK</sequence>
<keyword evidence="1" id="KW-1133">Transmembrane helix</keyword>
<keyword evidence="3" id="KW-1185">Reference proteome</keyword>
<reference evidence="2" key="1">
    <citation type="submission" date="2020-08" db="EMBL/GenBank/DDBJ databases">
        <title>Multicomponent nature underlies the extraordinary mechanical properties of spider dragline silk.</title>
        <authorList>
            <person name="Kono N."/>
            <person name="Nakamura H."/>
            <person name="Mori M."/>
            <person name="Yoshida Y."/>
            <person name="Ohtoshi R."/>
            <person name="Malay A.D."/>
            <person name="Moran D.A.P."/>
            <person name="Tomita M."/>
            <person name="Numata K."/>
            <person name="Arakawa K."/>
        </authorList>
    </citation>
    <scope>NUCLEOTIDE SEQUENCE</scope>
</reference>